<sequence length="463" mass="54698">MSFDHINDATREYAASTRRTCDEPLPESTFDFDSMIDVDPEAHELIVFNQMYHTAYTLEQYQKFFKYKEHYGLKTEDAFEYIQSCHSCNTQLDTFAGEYCCGGCHNFIENLEMTCFRGIDCLICNRATRCHGDDTPIEYATCDTCGFEEDVLYSYRYKSTVYCNQCAIDVCGVLIAKPEKKFHIDEPTITCDRCGFKEGSHYISYYKSNAYCNSCSFDMLPGFNEDVVQYSPEEQRCLRIYARENNLTIEEAIDYQTHCHNCGKYVENAVFDSVSHQYCNKGCYEYCEEYWYPCYREGNCQVCDTWNFQKLQNELRQKDAVSLLQEEEEQFSQYSSEELTDLRWYAKKHDLTMEEAIEYKTHCHTCGKYVENAKFNSPSHQYCGKECYEYCEEYIYPCYREGSCRVCSVWAFQKLQLEMIQKGEFLAAYEPVLSTIDSWKELRVYNQLYECIPDLIEYFDYEL</sequence>
<accession>A0A6C0B7L6</accession>
<dbReference type="EMBL" id="MN739082">
    <property type="protein sequence ID" value="QHS87549.1"/>
    <property type="molecule type" value="Genomic_DNA"/>
</dbReference>
<protein>
    <submittedName>
        <fullName evidence="1">Uncharacterized protein</fullName>
    </submittedName>
</protein>
<proteinExistence type="predicted"/>
<name>A0A6C0B7L6_9ZZZZ</name>
<evidence type="ECO:0000313" key="1">
    <source>
        <dbReference type="EMBL" id="QHS87549.1"/>
    </source>
</evidence>
<organism evidence="1">
    <name type="scientific">viral metagenome</name>
    <dbReference type="NCBI Taxonomy" id="1070528"/>
    <lineage>
        <taxon>unclassified sequences</taxon>
        <taxon>metagenomes</taxon>
        <taxon>organismal metagenomes</taxon>
    </lineage>
</organism>
<reference evidence="1" key="1">
    <citation type="journal article" date="2020" name="Nature">
        <title>Giant virus diversity and host interactions through global metagenomics.</title>
        <authorList>
            <person name="Schulz F."/>
            <person name="Roux S."/>
            <person name="Paez-Espino D."/>
            <person name="Jungbluth S."/>
            <person name="Walsh D.A."/>
            <person name="Denef V.J."/>
            <person name="McMahon K.D."/>
            <person name="Konstantinidis K.T."/>
            <person name="Eloe-Fadrosh E.A."/>
            <person name="Kyrpides N.C."/>
            <person name="Woyke T."/>
        </authorList>
    </citation>
    <scope>NUCLEOTIDE SEQUENCE</scope>
    <source>
        <strain evidence="1">GVMAG-M-3300010157-4</strain>
    </source>
</reference>
<dbReference type="AlphaFoldDB" id="A0A6C0B7L6"/>